<gene>
    <name evidence="4" type="ORF">DdX_13238</name>
</gene>
<feature type="transmembrane region" description="Helical" evidence="2">
    <location>
        <begin position="20"/>
        <end position="43"/>
    </location>
</feature>
<accession>A0AAD4MTU0</accession>
<dbReference type="SUPFAM" id="SSF50630">
    <property type="entry name" value="Acid proteases"/>
    <property type="match status" value="1"/>
</dbReference>
<keyword evidence="2" id="KW-1133">Transmembrane helix</keyword>
<keyword evidence="4" id="KW-0378">Hydrolase</keyword>
<sequence>MPLYPQLQFQPPCCSTFLRFTLPLAMFLLFIPHFKIISFVYSLNRLHFQYRFMLAAIALYQQLCYFCQFPRLQHIHRKHLYRLYNEMGMEEEEAMDNGPNMRCMANGRISLEQLNWWMLAGNIAVGTPRQEPFYVIIDPFEKSELVLIDAEADLSDVNRYLPHKTTFNSSASMTYLHQKNCFAYEPDTIAHFGSDYVQFGESAANVTFVLVDHVTYDILELPIDGYLGLAANDTRYNISFFSQIQDQLDQPIVSMWSNMSFAQRTGSAEVTLGAEDTDHCEPDWIYYPLISRKTLDYYVRGYGVKLTAFTAEVDGLEATFKLNKTLILDHRYNHAQMPHYLIFFFANASNAVYNETIGQQVVDCDTSKHGNVTFHVEGSRTIIFYPADYVAYLHYLDVCILHINGYEDDRYDYITVPFNFWNGHCFAYNHDTNQIGLADSRKAFRKNAR</sequence>
<organism evidence="4 5">
    <name type="scientific">Ditylenchus destructor</name>
    <dbReference type="NCBI Taxonomy" id="166010"/>
    <lineage>
        <taxon>Eukaryota</taxon>
        <taxon>Metazoa</taxon>
        <taxon>Ecdysozoa</taxon>
        <taxon>Nematoda</taxon>
        <taxon>Chromadorea</taxon>
        <taxon>Rhabditida</taxon>
        <taxon>Tylenchina</taxon>
        <taxon>Tylenchomorpha</taxon>
        <taxon>Sphaerularioidea</taxon>
        <taxon>Anguinidae</taxon>
        <taxon>Anguininae</taxon>
        <taxon>Ditylenchus</taxon>
    </lineage>
</organism>
<dbReference type="PANTHER" id="PTHR47966:SF71">
    <property type="entry name" value="PEPTIDASE A1 DOMAIN-CONTAINING PROTEIN"/>
    <property type="match status" value="1"/>
</dbReference>
<dbReference type="Proteomes" id="UP001201812">
    <property type="component" value="Unassembled WGS sequence"/>
</dbReference>
<evidence type="ECO:0000313" key="4">
    <source>
        <dbReference type="EMBL" id="KAI1706011.1"/>
    </source>
</evidence>
<keyword evidence="4" id="KW-0645">Protease</keyword>
<keyword evidence="5" id="KW-1185">Reference proteome</keyword>
<dbReference type="PROSITE" id="PS51767">
    <property type="entry name" value="PEPTIDASE_A1"/>
    <property type="match status" value="1"/>
</dbReference>
<evidence type="ECO:0000256" key="1">
    <source>
        <dbReference type="ARBA" id="ARBA00007447"/>
    </source>
</evidence>
<evidence type="ECO:0000313" key="5">
    <source>
        <dbReference type="Proteomes" id="UP001201812"/>
    </source>
</evidence>
<dbReference type="InterPro" id="IPR001461">
    <property type="entry name" value="Aspartic_peptidase_A1"/>
</dbReference>
<dbReference type="GO" id="GO:0005764">
    <property type="term" value="C:lysosome"/>
    <property type="evidence" value="ECO:0007669"/>
    <property type="project" value="TreeGrafter"/>
</dbReference>
<evidence type="ECO:0000259" key="3">
    <source>
        <dbReference type="PROSITE" id="PS51767"/>
    </source>
</evidence>
<comment type="similarity">
    <text evidence="1">Belongs to the peptidase A1 family.</text>
</comment>
<dbReference type="EMBL" id="JAKKPZ010000051">
    <property type="protein sequence ID" value="KAI1706011.1"/>
    <property type="molecule type" value="Genomic_DNA"/>
</dbReference>
<dbReference type="InterPro" id="IPR033121">
    <property type="entry name" value="PEPTIDASE_A1"/>
</dbReference>
<dbReference type="Pfam" id="PF00026">
    <property type="entry name" value="Asp"/>
    <property type="match status" value="1"/>
</dbReference>
<dbReference type="InterPro" id="IPR021109">
    <property type="entry name" value="Peptidase_aspartic_dom_sf"/>
</dbReference>
<dbReference type="GO" id="GO:0004190">
    <property type="term" value="F:aspartic-type endopeptidase activity"/>
    <property type="evidence" value="ECO:0007669"/>
    <property type="project" value="InterPro"/>
</dbReference>
<comment type="caution">
    <text evidence="4">The sequence shown here is derived from an EMBL/GenBank/DDBJ whole genome shotgun (WGS) entry which is preliminary data.</text>
</comment>
<reference evidence="4" key="1">
    <citation type="submission" date="2022-01" db="EMBL/GenBank/DDBJ databases">
        <title>Genome Sequence Resource for Two Populations of Ditylenchus destructor, the Migratory Endoparasitic Phytonematode.</title>
        <authorList>
            <person name="Zhang H."/>
            <person name="Lin R."/>
            <person name="Xie B."/>
        </authorList>
    </citation>
    <scope>NUCLEOTIDE SEQUENCE</scope>
    <source>
        <strain evidence="4">BazhouSP</strain>
    </source>
</reference>
<dbReference type="InterPro" id="IPR034164">
    <property type="entry name" value="Pepsin-like_dom"/>
</dbReference>
<protein>
    <submittedName>
        <fullName evidence="4">Eukaryotic aspartyl protease domain-containing protein</fullName>
    </submittedName>
</protein>
<dbReference type="AlphaFoldDB" id="A0AAD4MTU0"/>
<dbReference type="PANTHER" id="PTHR47966">
    <property type="entry name" value="BETA-SITE APP-CLEAVING ENZYME, ISOFORM A-RELATED"/>
    <property type="match status" value="1"/>
</dbReference>
<dbReference type="GO" id="GO:0006508">
    <property type="term" value="P:proteolysis"/>
    <property type="evidence" value="ECO:0007669"/>
    <property type="project" value="UniProtKB-KW"/>
</dbReference>
<dbReference type="Gene3D" id="2.40.70.10">
    <property type="entry name" value="Acid Proteases"/>
    <property type="match status" value="2"/>
</dbReference>
<keyword evidence="2" id="KW-0812">Transmembrane</keyword>
<name>A0AAD4MTU0_9BILA</name>
<feature type="domain" description="Peptidase A1" evidence="3">
    <location>
        <begin position="119"/>
        <end position="438"/>
    </location>
</feature>
<evidence type="ECO:0000256" key="2">
    <source>
        <dbReference type="SAM" id="Phobius"/>
    </source>
</evidence>
<dbReference type="CDD" id="cd05471">
    <property type="entry name" value="pepsin_like"/>
    <property type="match status" value="1"/>
</dbReference>
<keyword evidence="2" id="KW-0472">Membrane</keyword>
<proteinExistence type="inferred from homology"/>